<dbReference type="FunFam" id="3.40.50.720:FF:000003">
    <property type="entry name" value="S-(hydroxymethyl)glutathione dehydrogenase"/>
    <property type="match status" value="1"/>
</dbReference>
<dbReference type="InterPro" id="IPR013149">
    <property type="entry name" value="ADH-like_C"/>
</dbReference>
<evidence type="ECO:0000256" key="4">
    <source>
        <dbReference type="ARBA" id="ARBA00023002"/>
    </source>
</evidence>
<dbReference type="GO" id="GO:0051903">
    <property type="term" value="F:S-(hydroxymethyl)glutathione dehydrogenase [NAD(P)+] activity"/>
    <property type="evidence" value="ECO:0007669"/>
    <property type="project" value="TreeGrafter"/>
</dbReference>
<protein>
    <submittedName>
        <fullName evidence="8">NDMA-dependent alcohol dehydrogenase</fullName>
        <ecNumber evidence="8">1.1.99.36</ecNumber>
    </submittedName>
</protein>
<keyword evidence="5" id="KW-0520">NAD</keyword>
<dbReference type="GO" id="GO:0008270">
    <property type="term" value="F:zinc ion binding"/>
    <property type="evidence" value="ECO:0007669"/>
    <property type="project" value="InterPro"/>
</dbReference>
<reference evidence="8" key="1">
    <citation type="journal article" date="2020" name="mSystems">
        <title>Genome- and Community-Level Interaction Insights into Carbon Utilization and Element Cycling Functions of Hydrothermarchaeota in Hydrothermal Sediment.</title>
        <authorList>
            <person name="Zhou Z."/>
            <person name="Liu Y."/>
            <person name="Xu W."/>
            <person name="Pan J."/>
            <person name="Luo Z.H."/>
            <person name="Li M."/>
        </authorList>
    </citation>
    <scope>NUCLEOTIDE SEQUENCE [LARGE SCALE GENOMIC DNA]</scope>
    <source>
        <strain evidence="8">SpSt-210</strain>
    </source>
</reference>
<evidence type="ECO:0000256" key="1">
    <source>
        <dbReference type="ARBA" id="ARBA00001947"/>
    </source>
</evidence>
<dbReference type="SUPFAM" id="SSF50129">
    <property type="entry name" value="GroES-like"/>
    <property type="match status" value="2"/>
</dbReference>
<dbReference type="EC" id="1.1.99.36" evidence="8"/>
<dbReference type="InterPro" id="IPR036291">
    <property type="entry name" value="NAD(P)-bd_dom_sf"/>
</dbReference>
<gene>
    <name evidence="8" type="ORF">ENP34_10855</name>
</gene>
<dbReference type="GO" id="GO:0005829">
    <property type="term" value="C:cytosol"/>
    <property type="evidence" value="ECO:0007669"/>
    <property type="project" value="TreeGrafter"/>
</dbReference>
<evidence type="ECO:0000313" key="8">
    <source>
        <dbReference type="EMBL" id="HEG91920.1"/>
    </source>
</evidence>
<keyword evidence="4 8" id="KW-0560">Oxidoreductase</keyword>
<evidence type="ECO:0000256" key="6">
    <source>
        <dbReference type="RuleBase" id="RU361277"/>
    </source>
</evidence>
<evidence type="ECO:0000259" key="7">
    <source>
        <dbReference type="SMART" id="SM00829"/>
    </source>
</evidence>
<dbReference type="AlphaFoldDB" id="A0A831TBA8"/>
<comment type="caution">
    <text evidence="8">The sequence shown here is derived from an EMBL/GenBank/DDBJ whole genome shotgun (WGS) entry which is preliminary data.</text>
</comment>
<accession>A0A831TBA8</accession>
<dbReference type="Pfam" id="PF08240">
    <property type="entry name" value="ADH_N"/>
    <property type="match status" value="1"/>
</dbReference>
<evidence type="ECO:0000256" key="3">
    <source>
        <dbReference type="ARBA" id="ARBA00022833"/>
    </source>
</evidence>
<evidence type="ECO:0000256" key="5">
    <source>
        <dbReference type="ARBA" id="ARBA00023027"/>
    </source>
</evidence>
<evidence type="ECO:0000256" key="2">
    <source>
        <dbReference type="ARBA" id="ARBA00022723"/>
    </source>
</evidence>
<dbReference type="InterPro" id="IPR013154">
    <property type="entry name" value="ADH-like_N"/>
</dbReference>
<dbReference type="Gene3D" id="3.40.50.720">
    <property type="entry name" value="NAD(P)-binding Rossmann-like Domain"/>
    <property type="match status" value="1"/>
</dbReference>
<dbReference type="PANTHER" id="PTHR43880:SF12">
    <property type="entry name" value="ALCOHOL DEHYDROGENASE CLASS-3"/>
    <property type="match status" value="1"/>
</dbReference>
<dbReference type="SUPFAM" id="SSF51735">
    <property type="entry name" value="NAD(P)-binding Rossmann-fold domains"/>
    <property type="match status" value="1"/>
</dbReference>
<comment type="similarity">
    <text evidence="6">Belongs to the zinc-containing alcohol dehydrogenase family.</text>
</comment>
<feature type="domain" description="Enoyl reductase (ER)" evidence="7">
    <location>
        <begin position="10"/>
        <end position="368"/>
    </location>
</feature>
<dbReference type="EMBL" id="DSIY01000252">
    <property type="protein sequence ID" value="HEG91920.1"/>
    <property type="molecule type" value="Genomic_DNA"/>
</dbReference>
<keyword evidence="3 6" id="KW-0862">Zinc</keyword>
<dbReference type="GO" id="GO:0046294">
    <property type="term" value="P:formaldehyde catabolic process"/>
    <property type="evidence" value="ECO:0007669"/>
    <property type="project" value="TreeGrafter"/>
</dbReference>
<dbReference type="InterPro" id="IPR023921">
    <property type="entry name" value="ADH_Zn_actinomycetes"/>
</dbReference>
<dbReference type="NCBIfam" id="TIGR03989">
    <property type="entry name" value="Rxyl_3153"/>
    <property type="match status" value="1"/>
</dbReference>
<proteinExistence type="inferred from homology"/>
<dbReference type="PANTHER" id="PTHR43880">
    <property type="entry name" value="ALCOHOL DEHYDROGENASE"/>
    <property type="match status" value="1"/>
</dbReference>
<keyword evidence="2 6" id="KW-0479">Metal-binding</keyword>
<dbReference type="InterPro" id="IPR002328">
    <property type="entry name" value="ADH_Zn_CS"/>
</dbReference>
<dbReference type="CDD" id="cd08279">
    <property type="entry name" value="Zn_ADH_class_III"/>
    <property type="match status" value="1"/>
</dbReference>
<sequence length="372" mass="40374">MKTRAAVLYGANQPFQVEEIELDEPKEREVLVHLVATGMCHSDWHFVTGDHPVHYPMVVGHEGAGIVERVGPGVTEVKPGDHVLVTFIPPCGRCRWCSTGLTFLCDRGAGATLGPQLDGTYRMHTKDGQDIGQFAYISTFSEWTVCPVDAVVRVDDDLPLDKICLASCCVPTGFGAAINRAEVRPGDTVAIFGIGGVGINAVQGAAAGGAAKVIAVDLLDYKLEMAEEMGATHTINNSREDPVERILELTNGVGADKTIVTIDVVRPEHVGMAYRATRKAGRTVVVGLAPVDEDHIDVPPSDLVLLGKEVVGTLYGHSNPRADFARYLELYRLGKLKIDELITRTYTLDQINEGFRDMLDGRNIRGVIVYQQ</sequence>
<dbReference type="Gene3D" id="3.90.180.10">
    <property type="entry name" value="Medium-chain alcohol dehydrogenases, catalytic domain"/>
    <property type="match status" value="1"/>
</dbReference>
<dbReference type="SMART" id="SM00829">
    <property type="entry name" value="PKS_ER"/>
    <property type="match status" value="1"/>
</dbReference>
<dbReference type="Pfam" id="PF00107">
    <property type="entry name" value="ADH_zinc_N"/>
    <property type="match status" value="1"/>
</dbReference>
<organism evidence="8">
    <name type="scientific">Thermorudis peleae</name>
    <dbReference type="NCBI Taxonomy" id="1382356"/>
    <lineage>
        <taxon>Bacteria</taxon>
        <taxon>Pseudomonadati</taxon>
        <taxon>Thermomicrobiota</taxon>
        <taxon>Thermomicrobia</taxon>
        <taxon>Thermomicrobia incertae sedis</taxon>
        <taxon>Thermorudis</taxon>
    </lineage>
</organism>
<dbReference type="PROSITE" id="PS00059">
    <property type="entry name" value="ADH_ZINC"/>
    <property type="match status" value="1"/>
</dbReference>
<comment type="cofactor">
    <cofactor evidence="1 6">
        <name>Zn(2+)</name>
        <dbReference type="ChEBI" id="CHEBI:29105"/>
    </cofactor>
</comment>
<dbReference type="InterPro" id="IPR020843">
    <property type="entry name" value="ER"/>
</dbReference>
<dbReference type="InterPro" id="IPR011032">
    <property type="entry name" value="GroES-like_sf"/>
</dbReference>
<name>A0A831TBA8_9BACT</name>